<dbReference type="InterPro" id="IPR049734">
    <property type="entry name" value="NudC-like_C"/>
</dbReference>
<dbReference type="InterPro" id="IPR015797">
    <property type="entry name" value="NUDIX_hydrolase-like_dom_sf"/>
</dbReference>
<dbReference type="SUPFAM" id="SSF55811">
    <property type="entry name" value="Nudix"/>
    <property type="match status" value="1"/>
</dbReference>
<evidence type="ECO:0000256" key="5">
    <source>
        <dbReference type="ARBA" id="ARBA00022842"/>
    </source>
</evidence>
<evidence type="ECO:0000313" key="8">
    <source>
        <dbReference type="EMBL" id="HIR89293.1"/>
    </source>
</evidence>
<dbReference type="InterPro" id="IPR000086">
    <property type="entry name" value="NUDIX_hydrolase_dom"/>
</dbReference>
<dbReference type="EMBL" id="DVHN01000129">
    <property type="protein sequence ID" value="HIR89293.1"/>
    <property type="molecule type" value="Genomic_DNA"/>
</dbReference>
<comment type="caution">
    <text evidence="8">The sequence shown here is derived from an EMBL/GenBank/DDBJ whole genome shotgun (WGS) entry which is preliminary data.</text>
</comment>
<evidence type="ECO:0000256" key="6">
    <source>
        <dbReference type="ARBA" id="ARBA00023027"/>
    </source>
</evidence>
<dbReference type="Gene3D" id="3.90.79.10">
    <property type="entry name" value="Nucleoside Triphosphate Pyrophosphohydrolase"/>
    <property type="match status" value="1"/>
</dbReference>
<dbReference type="Pfam" id="PF00293">
    <property type="entry name" value="NUDIX"/>
    <property type="match status" value="1"/>
</dbReference>
<evidence type="ECO:0000256" key="1">
    <source>
        <dbReference type="ARBA" id="ARBA00001946"/>
    </source>
</evidence>
<dbReference type="PANTHER" id="PTHR11383">
    <property type="entry name" value="NUCLEOSIDE DIPHOSPHATE-LINKED MOIETY X MOTIF 13"/>
    <property type="match status" value="1"/>
</dbReference>
<keyword evidence="3" id="KW-0479">Metal-binding</keyword>
<evidence type="ECO:0000259" key="7">
    <source>
        <dbReference type="PROSITE" id="PS51462"/>
    </source>
</evidence>
<dbReference type="PROSITE" id="PS00893">
    <property type="entry name" value="NUDIX_BOX"/>
    <property type="match status" value="1"/>
</dbReference>
<keyword evidence="4 8" id="KW-0378">Hydrolase</keyword>
<dbReference type="NCBIfam" id="NF001299">
    <property type="entry name" value="PRK00241.1"/>
    <property type="match status" value="1"/>
</dbReference>
<keyword evidence="5" id="KW-0460">Magnesium</keyword>
<dbReference type="InterPro" id="IPR020084">
    <property type="entry name" value="NUDIX_hydrolase_CS"/>
</dbReference>
<proteinExistence type="predicted"/>
<name>A0A9D1JDK1_9FIRM</name>
<dbReference type="PROSITE" id="PS51462">
    <property type="entry name" value="NUDIX"/>
    <property type="match status" value="1"/>
</dbReference>
<dbReference type="EC" id="3.6.1.22" evidence="2"/>
<evidence type="ECO:0000256" key="2">
    <source>
        <dbReference type="ARBA" id="ARBA00012381"/>
    </source>
</evidence>
<reference evidence="8" key="2">
    <citation type="journal article" date="2021" name="PeerJ">
        <title>Extensive microbial diversity within the chicken gut microbiome revealed by metagenomics and culture.</title>
        <authorList>
            <person name="Gilroy R."/>
            <person name="Ravi A."/>
            <person name="Getino M."/>
            <person name="Pursley I."/>
            <person name="Horton D.L."/>
            <person name="Alikhan N.F."/>
            <person name="Baker D."/>
            <person name="Gharbi K."/>
            <person name="Hall N."/>
            <person name="Watson M."/>
            <person name="Adriaenssens E.M."/>
            <person name="Foster-Nyarko E."/>
            <person name="Jarju S."/>
            <person name="Secka A."/>
            <person name="Antonio M."/>
            <person name="Oren A."/>
            <person name="Chaudhuri R.R."/>
            <person name="La Ragione R."/>
            <person name="Hildebrand F."/>
            <person name="Pallen M.J."/>
        </authorList>
    </citation>
    <scope>NUCLEOTIDE SEQUENCE</scope>
    <source>
        <strain evidence="8">ChiW13-3771</strain>
    </source>
</reference>
<dbReference type="GO" id="GO:0016787">
    <property type="term" value="F:hydrolase activity"/>
    <property type="evidence" value="ECO:0007669"/>
    <property type="project" value="UniProtKB-KW"/>
</dbReference>
<gene>
    <name evidence="8" type="primary">nudC</name>
    <name evidence="8" type="ORF">IAC96_10110</name>
</gene>
<evidence type="ECO:0000256" key="4">
    <source>
        <dbReference type="ARBA" id="ARBA00022801"/>
    </source>
</evidence>
<reference evidence="8" key="1">
    <citation type="submission" date="2020-10" db="EMBL/GenBank/DDBJ databases">
        <authorList>
            <person name="Gilroy R."/>
        </authorList>
    </citation>
    <scope>NUCLEOTIDE SEQUENCE</scope>
    <source>
        <strain evidence="8">ChiW13-3771</strain>
    </source>
</reference>
<dbReference type="AlphaFoldDB" id="A0A9D1JDK1"/>
<comment type="cofactor">
    <cofactor evidence="1">
        <name>Mg(2+)</name>
        <dbReference type="ChEBI" id="CHEBI:18420"/>
    </cofactor>
</comment>
<evidence type="ECO:0000256" key="3">
    <source>
        <dbReference type="ARBA" id="ARBA00022723"/>
    </source>
</evidence>
<evidence type="ECO:0000313" key="9">
    <source>
        <dbReference type="Proteomes" id="UP000824201"/>
    </source>
</evidence>
<dbReference type="PANTHER" id="PTHR11383:SF3">
    <property type="entry name" value="NAD(P)H PYROPHOSPHATASE NUDT13, MITOCHONDRIAL"/>
    <property type="match status" value="1"/>
</dbReference>
<accession>A0A9D1JDK1</accession>
<feature type="domain" description="Nudix hydrolase" evidence="7">
    <location>
        <begin position="151"/>
        <end position="276"/>
    </location>
</feature>
<dbReference type="Gene3D" id="3.90.79.20">
    <property type="match status" value="1"/>
</dbReference>
<sequence length="280" mass="32718">MIQDIKPHQFHNEFRPHPPTPDSRILNYHDRTIMVKKTDDHQLCFPTFQNLYENGLGICEQYTYLFSIDSISYYAFPEVETFLPEGYEFISLQQLRYAKPQYLAFAGVTGYQLYEWYVSRRFCGKCGRPLQKDTKERMLYCDFCKQVEYPVISPAVIVAITNGDSILLSKYADREYKKYALIAGFTEVGETVEETIQREVMEEVGLNVKNIRYYKSQPWSFTGSLLLGFFCDVDGDDTIHMDSNELSIAKWVKREEISDLDSDISLTNEMITQFRMGLEK</sequence>
<protein>
    <recommendedName>
        <fullName evidence="2">NAD(+) diphosphatase</fullName>
        <ecNumber evidence="2">3.6.1.22</ecNumber>
    </recommendedName>
</protein>
<organism evidence="8 9">
    <name type="scientific">Candidatus Fimimorpha faecalis</name>
    <dbReference type="NCBI Taxonomy" id="2840824"/>
    <lineage>
        <taxon>Bacteria</taxon>
        <taxon>Bacillati</taxon>
        <taxon>Bacillota</taxon>
        <taxon>Clostridia</taxon>
        <taxon>Eubacteriales</taxon>
        <taxon>Candidatus Fimimorpha</taxon>
    </lineage>
</organism>
<dbReference type="GO" id="GO:0046872">
    <property type="term" value="F:metal ion binding"/>
    <property type="evidence" value="ECO:0007669"/>
    <property type="project" value="UniProtKB-KW"/>
</dbReference>
<dbReference type="Proteomes" id="UP000824201">
    <property type="component" value="Unassembled WGS sequence"/>
</dbReference>
<keyword evidence="6" id="KW-0520">NAD</keyword>
<dbReference type="CDD" id="cd03429">
    <property type="entry name" value="NUDIX_NADH_pyrophosphatase_Nudt13"/>
    <property type="match status" value="1"/>
</dbReference>